<evidence type="ECO:0000313" key="1">
    <source>
        <dbReference type="EMBL" id="KXY51077.1"/>
    </source>
</evidence>
<dbReference type="AlphaFoldDB" id="A0A9X0SPD3"/>
<proteinExistence type="predicted"/>
<comment type="caution">
    <text evidence="1">The sequence shown here is derived from an EMBL/GenBank/DDBJ whole genome shotgun (WGS) entry which is preliminary data.</text>
</comment>
<protein>
    <submittedName>
        <fullName evidence="1">Uncharacterized protein</fullName>
    </submittedName>
</protein>
<evidence type="ECO:0000313" key="2">
    <source>
        <dbReference type="Proteomes" id="UP000075476"/>
    </source>
</evidence>
<gene>
    <name evidence="1" type="ORF">AT268_31740</name>
</gene>
<dbReference type="Proteomes" id="UP000075476">
    <property type="component" value="Unassembled WGS sequence"/>
</dbReference>
<reference evidence="1 2" key="1">
    <citation type="submission" date="2015-12" db="EMBL/GenBank/DDBJ databases">
        <title>Bacillus cereus Group isolate.</title>
        <authorList>
            <person name="Kovac J."/>
        </authorList>
    </citation>
    <scope>NUCLEOTIDE SEQUENCE [LARGE SCALE GENOMIC DNA]</scope>
    <source>
        <strain evidence="1 2">FSL K6-0073</strain>
    </source>
</reference>
<sequence length="110" mass="12470">MIVGHLIGGNEIEGICEGTVIINDEQLKVSYEDLVAVCGNISLGDLDTSITTFRSEEAVERDYIKLIQAYDDEIDEDFVIDNHLAKQVCYSSYEINFEKKTLILKIETYE</sequence>
<accession>A0A9X0SPD3</accession>
<dbReference type="RefSeq" id="WP_061662416.1">
    <property type="nucleotide sequence ID" value="NZ_LOMO01000001.1"/>
</dbReference>
<name>A0A9X0SPD3_BACCE</name>
<organism evidence="1 2">
    <name type="scientific">Bacillus cereus</name>
    <dbReference type="NCBI Taxonomy" id="1396"/>
    <lineage>
        <taxon>Bacteria</taxon>
        <taxon>Bacillati</taxon>
        <taxon>Bacillota</taxon>
        <taxon>Bacilli</taxon>
        <taxon>Bacillales</taxon>
        <taxon>Bacillaceae</taxon>
        <taxon>Bacillus</taxon>
        <taxon>Bacillus cereus group</taxon>
    </lineage>
</organism>
<dbReference type="EMBL" id="LOMO01000001">
    <property type="protein sequence ID" value="KXY51077.1"/>
    <property type="molecule type" value="Genomic_DNA"/>
</dbReference>